<dbReference type="PANTHER" id="PTHR30118:SF15">
    <property type="entry name" value="TRANSCRIPTIONAL REGULATORY PROTEIN"/>
    <property type="match status" value="1"/>
</dbReference>
<evidence type="ECO:0000313" key="5">
    <source>
        <dbReference type="EMBL" id="PSV01594.1"/>
    </source>
</evidence>
<accession>A0A0B7J9V2</accession>
<dbReference type="SUPFAM" id="SSF53850">
    <property type="entry name" value="Periplasmic binding protein-like II"/>
    <property type="match status" value="1"/>
</dbReference>
<evidence type="ECO:0000256" key="1">
    <source>
        <dbReference type="ARBA" id="ARBA00009437"/>
    </source>
</evidence>
<dbReference type="Pfam" id="PF03466">
    <property type="entry name" value="LysR_substrate"/>
    <property type="match status" value="1"/>
</dbReference>
<dbReference type="Gene3D" id="1.10.10.10">
    <property type="entry name" value="Winged helix-like DNA-binding domain superfamily/Winged helix DNA-binding domain"/>
    <property type="match status" value="1"/>
</dbReference>
<dbReference type="GO" id="GO:0003700">
    <property type="term" value="F:DNA-binding transcription factor activity"/>
    <property type="evidence" value="ECO:0007669"/>
    <property type="project" value="InterPro"/>
</dbReference>
<dbReference type="PRINTS" id="PR00039">
    <property type="entry name" value="HTHLYSR"/>
</dbReference>
<dbReference type="AlphaFoldDB" id="A0A0B7J9V2"/>
<proteinExistence type="inferred from homology"/>
<keyword evidence="3" id="KW-0238">DNA-binding</keyword>
<organism evidence="5 6">
    <name type="scientific">Photobacterium kishitanii</name>
    <dbReference type="NCBI Taxonomy" id="318456"/>
    <lineage>
        <taxon>Bacteria</taxon>
        <taxon>Pseudomonadati</taxon>
        <taxon>Pseudomonadota</taxon>
        <taxon>Gammaproteobacteria</taxon>
        <taxon>Vibrionales</taxon>
        <taxon>Vibrionaceae</taxon>
        <taxon>Photobacterium</taxon>
    </lineage>
</organism>
<gene>
    <name evidence="5" type="ORF">C9J27_00595</name>
</gene>
<protein>
    <submittedName>
        <fullName evidence="5">LysR family transcriptional regulator</fullName>
    </submittedName>
</protein>
<evidence type="ECO:0000256" key="4">
    <source>
        <dbReference type="ARBA" id="ARBA00023163"/>
    </source>
</evidence>
<dbReference type="InterPro" id="IPR005119">
    <property type="entry name" value="LysR_subst-bd"/>
</dbReference>
<evidence type="ECO:0000256" key="3">
    <source>
        <dbReference type="ARBA" id="ARBA00023125"/>
    </source>
</evidence>
<keyword evidence="4" id="KW-0804">Transcription</keyword>
<keyword evidence="2" id="KW-0805">Transcription regulation</keyword>
<comment type="caution">
    <text evidence="5">The sequence shown here is derived from an EMBL/GenBank/DDBJ whole genome shotgun (WGS) entry which is preliminary data.</text>
</comment>
<dbReference type="EMBL" id="PYNF01000001">
    <property type="protein sequence ID" value="PSV01594.1"/>
    <property type="molecule type" value="Genomic_DNA"/>
</dbReference>
<dbReference type="GO" id="GO:0003677">
    <property type="term" value="F:DNA binding"/>
    <property type="evidence" value="ECO:0007669"/>
    <property type="project" value="UniProtKB-KW"/>
</dbReference>
<dbReference type="RefSeq" id="WP_054262062.1">
    <property type="nucleotide sequence ID" value="NZ_JAUZMX010000001.1"/>
</dbReference>
<dbReference type="PANTHER" id="PTHR30118">
    <property type="entry name" value="HTH-TYPE TRANSCRIPTIONAL REGULATOR LEUO-RELATED"/>
    <property type="match status" value="1"/>
</dbReference>
<dbReference type="InterPro" id="IPR050389">
    <property type="entry name" value="LysR-type_TF"/>
</dbReference>
<dbReference type="Proteomes" id="UP000241426">
    <property type="component" value="Unassembled WGS sequence"/>
</dbReference>
<dbReference type="PROSITE" id="PS50931">
    <property type="entry name" value="HTH_LYSR"/>
    <property type="match status" value="1"/>
</dbReference>
<dbReference type="InterPro" id="IPR036388">
    <property type="entry name" value="WH-like_DNA-bd_sf"/>
</dbReference>
<evidence type="ECO:0000256" key="2">
    <source>
        <dbReference type="ARBA" id="ARBA00023015"/>
    </source>
</evidence>
<sequence>MKEINWRGVDLNLLLTFDALYRFESVSAASKHLHLGQPATSYNLKRLRELLQDPLFERVGNKMLPTTRAQEVAPKVAMILAIFSQDILPSVVFEPQYYAGKFIIGVSDYAEQIFGPDLFDTLQQLAPHCKVIFKPVDSENCVDLLTAHNTDVCIGVFNELPDHVLTTFLYREKHLCTFDNRVMQTQVPIGLATYLNTPQMIVTANECLTTQVDKTLANLGVKRNVVLGTTRFLTVRRMLLGRKMVAVMAEMVGRSDLIDDNLTLCVPPIDIPDFDIEMVTLKRDSHHPRIIWLSELIKQLIQAKVNTLRDIN</sequence>
<dbReference type="InterPro" id="IPR000847">
    <property type="entry name" value="LysR_HTH_N"/>
</dbReference>
<comment type="similarity">
    <text evidence="1">Belongs to the LysR transcriptional regulatory family.</text>
</comment>
<dbReference type="eggNOG" id="COG0583">
    <property type="taxonomic scope" value="Bacteria"/>
</dbReference>
<name>A0A0B7J9V2_9GAMM</name>
<reference evidence="5 6" key="1">
    <citation type="submission" date="2018-01" db="EMBL/GenBank/DDBJ databases">
        <title>Whole genome sequencing of Histamine producing bacteria.</title>
        <authorList>
            <person name="Butler K."/>
        </authorList>
    </citation>
    <scope>NUCLEOTIDE SEQUENCE [LARGE SCALE GENOMIC DNA]</scope>
    <source>
        <strain evidence="5 6">FS-7.2</strain>
    </source>
</reference>
<evidence type="ECO:0000313" key="6">
    <source>
        <dbReference type="Proteomes" id="UP000241426"/>
    </source>
</evidence>
<dbReference type="InterPro" id="IPR036390">
    <property type="entry name" value="WH_DNA-bd_sf"/>
</dbReference>
<dbReference type="Gene3D" id="3.40.190.10">
    <property type="entry name" value="Periplasmic binding protein-like II"/>
    <property type="match status" value="2"/>
</dbReference>
<dbReference type="SUPFAM" id="SSF46785">
    <property type="entry name" value="Winged helix' DNA-binding domain"/>
    <property type="match status" value="1"/>
</dbReference>
<dbReference type="Pfam" id="PF00126">
    <property type="entry name" value="HTH_1"/>
    <property type="match status" value="1"/>
</dbReference>
<accession>A0A2T3KNG1</accession>
<dbReference type="GeneID" id="29943688"/>